<accession>A0AAD7ZXU3</accession>
<gene>
    <name evidence="3" type="ORF">L9F63_017882</name>
</gene>
<keyword evidence="2" id="KW-0732">Signal</keyword>
<dbReference type="Proteomes" id="UP001233999">
    <property type="component" value="Unassembled WGS sequence"/>
</dbReference>
<name>A0AAD7ZXU3_DIPPU</name>
<comment type="caution">
    <text evidence="3">The sequence shown here is derived from an EMBL/GenBank/DDBJ whole genome shotgun (WGS) entry which is preliminary data.</text>
</comment>
<feature type="compositionally biased region" description="Acidic residues" evidence="1">
    <location>
        <begin position="154"/>
        <end position="168"/>
    </location>
</feature>
<dbReference type="EMBL" id="JASPKZ010005301">
    <property type="protein sequence ID" value="KAJ9588844.1"/>
    <property type="molecule type" value="Genomic_DNA"/>
</dbReference>
<evidence type="ECO:0000256" key="1">
    <source>
        <dbReference type="SAM" id="MobiDB-lite"/>
    </source>
</evidence>
<dbReference type="AlphaFoldDB" id="A0AAD7ZXU3"/>
<feature type="chain" id="PRO_5042014404" evidence="2">
    <location>
        <begin position="32"/>
        <end position="168"/>
    </location>
</feature>
<reference evidence="3" key="2">
    <citation type="submission" date="2023-05" db="EMBL/GenBank/DDBJ databases">
        <authorList>
            <person name="Fouks B."/>
        </authorList>
    </citation>
    <scope>NUCLEOTIDE SEQUENCE</scope>
    <source>
        <strain evidence="3">Stay&amp;Tobe</strain>
        <tissue evidence="3">Testes</tissue>
    </source>
</reference>
<protein>
    <submittedName>
        <fullName evidence="3">Uncharacterized protein</fullName>
    </submittedName>
</protein>
<keyword evidence="4" id="KW-1185">Reference proteome</keyword>
<evidence type="ECO:0000313" key="4">
    <source>
        <dbReference type="Proteomes" id="UP001233999"/>
    </source>
</evidence>
<feature type="signal peptide" evidence="2">
    <location>
        <begin position="1"/>
        <end position="31"/>
    </location>
</feature>
<feature type="compositionally biased region" description="Gly residues" evidence="1">
    <location>
        <begin position="131"/>
        <end position="153"/>
    </location>
</feature>
<feature type="region of interest" description="Disordered" evidence="1">
    <location>
        <begin position="124"/>
        <end position="168"/>
    </location>
</feature>
<proteinExistence type="predicted"/>
<evidence type="ECO:0000256" key="2">
    <source>
        <dbReference type="SAM" id="SignalP"/>
    </source>
</evidence>
<sequence>MCTVFKKAASSETMKAIFCLAVVALISAVCAQQDPNYDHARELAAAALVIQYRASTCACKYVVYRVDNLMNDDDYSNIQFDLIVLIVNHLESGNEITYESCAVSAAITDSGEDISLTSCTSITEEEAGEGDSTGQGGGGNGDGGDGTGDGGDGTGDDGGADGGDEGGQ</sequence>
<evidence type="ECO:0000313" key="3">
    <source>
        <dbReference type="EMBL" id="KAJ9588844.1"/>
    </source>
</evidence>
<organism evidence="3 4">
    <name type="scientific">Diploptera punctata</name>
    <name type="common">Pacific beetle cockroach</name>
    <dbReference type="NCBI Taxonomy" id="6984"/>
    <lineage>
        <taxon>Eukaryota</taxon>
        <taxon>Metazoa</taxon>
        <taxon>Ecdysozoa</taxon>
        <taxon>Arthropoda</taxon>
        <taxon>Hexapoda</taxon>
        <taxon>Insecta</taxon>
        <taxon>Pterygota</taxon>
        <taxon>Neoptera</taxon>
        <taxon>Polyneoptera</taxon>
        <taxon>Dictyoptera</taxon>
        <taxon>Blattodea</taxon>
        <taxon>Blaberoidea</taxon>
        <taxon>Blaberidae</taxon>
        <taxon>Diplopterinae</taxon>
        <taxon>Diploptera</taxon>
    </lineage>
</organism>
<reference evidence="3" key="1">
    <citation type="journal article" date="2023" name="IScience">
        <title>Live-bearing cockroach genome reveals convergent evolutionary mechanisms linked to viviparity in insects and beyond.</title>
        <authorList>
            <person name="Fouks B."/>
            <person name="Harrison M.C."/>
            <person name="Mikhailova A.A."/>
            <person name="Marchal E."/>
            <person name="English S."/>
            <person name="Carruthers M."/>
            <person name="Jennings E.C."/>
            <person name="Chiamaka E.L."/>
            <person name="Frigard R.A."/>
            <person name="Pippel M."/>
            <person name="Attardo G.M."/>
            <person name="Benoit J.B."/>
            <person name="Bornberg-Bauer E."/>
            <person name="Tobe S.S."/>
        </authorList>
    </citation>
    <scope>NUCLEOTIDE SEQUENCE</scope>
    <source>
        <strain evidence="3">Stay&amp;Tobe</strain>
    </source>
</reference>